<dbReference type="InterPro" id="IPR008925">
    <property type="entry name" value="aa_tRNA-synth_I_cd-bd_sf"/>
</dbReference>
<dbReference type="GO" id="GO:0004818">
    <property type="term" value="F:glutamate-tRNA ligase activity"/>
    <property type="evidence" value="ECO:0007669"/>
    <property type="project" value="UniProtKB-UniRule"/>
</dbReference>
<dbReference type="InterPro" id="IPR020058">
    <property type="entry name" value="Glu/Gln-tRNA-synth_Ib_cat-dom"/>
</dbReference>
<keyword evidence="2 7" id="KW-0436">Ligase</keyword>
<dbReference type="SUPFAM" id="SSF52374">
    <property type="entry name" value="Nucleotidylyl transferase"/>
    <property type="match status" value="1"/>
</dbReference>
<evidence type="ECO:0000256" key="2">
    <source>
        <dbReference type="ARBA" id="ARBA00022598"/>
    </source>
</evidence>
<dbReference type="AlphaFoldDB" id="A0A2M7W4K7"/>
<dbReference type="Gene3D" id="1.10.10.350">
    <property type="match status" value="1"/>
</dbReference>
<dbReference type="GO" id="GO:0005737">
    <property type="term" value="C:cytoplasm"/>
    <property type="evidence" value="ECO:0007669"/>
    <property type="project" value="UniProtKB-SubCell"/>
</dbReference>
<dbReference type="Gene3D" id="3.40.50.620">
    <property type="entry name" value="HUPs"/>
    <property type="match status" value="2"/>
</dbReference>
<dbReference type="InterPro" id="IPR014729">
    <property type="entry name" value="Rossmann-like_a/b/a_fold"/>
</dbReference>
<dbReference type="GO" id="GO:0000049">
    <property type="term" value="F:tRNA binding"/>
    <property type="evidence" value="ECO:0007669"/>
    <property type="project" value="InterPro"/>
</dbReference>
<evidence type="ECO:0000256" key="1">
    <source>
        <dbReference type="ARBA" id="ARBA00007894"/>
    </source>
</evidence>
<dbReference type="PROSITE" id="PS00178">
    <property type="entry name" value="AA_TRNA_LIGASE_I"/>
    <property type="match status" value="1"/>
</dbReference>
<feature type="domain" description="Glutamyl/glutaminyl-tRNA synthetase class Ib catalytic" evidence="8">
    <location>
        <begin position="2"/>
        <end position="97"/>
    </location>
</feature>
<dbReference type="InterPro" id="IPR000924">
    <property type="entry name" value="Glu/Gln-tRNA-synth"/>
</dbReference>
<dbReference type="SUPFAM" id="SSF48163">
    <property type="entry name" value="An anticodon-binding domain of class I aminoacyl-tRNA synthetases"/>
    <property type="match status" value="1"/>
</dbReference>
<dbReference type="Gene3D" id="1.10.1160.10">
    <property type="entry name" value="Glutamyl-trna Synthetase, Domain 2"/>
    <property type="match status" value="1"/>
</dbReference>
<dbReference type="HAMAP" id="MF_00022">
    <property type="entry name" value="Glu_tRNA_synth_type1"/>
    <property type="match status" value="1"/>
</dbReference>
<proteinExistence type="inferred from homology"/>
<evidence type="ECO:0000256" key="3">
    <source>
        <dbReference type="ARBA" id="ARBA00022741"/>
    </source>
</evidence>
<evidence type="ECO:0000313" key="11">
    <source>
        <dbReference type="Proteomes" id="UP000230137"/>
    </source>
</evidence>
<sequence length="428" mass="49512">MIKTRIAPSPTGKFHIGTARTALINYIFARQNKGHFLLRMEDTDKERNQIKYEEDIKNGLKWLGLNWDGEIIYQSQKTDRYQSIVNQLIKQNSAYQKDGAVWFKVPENNKIEFNDLVRGKIEFKTEDLKDFVILRSDKSPIFYLSGVVDDNDTGITHIIRGEEHLSNTPKQILIIKALGWKLPIYAHLPLILNSDRSKMSKRKDPVSISKDFKKNGYLPEALVNYLFLLGFHPQEKFKVNDIYSTTEMFDIFYISRVQKGGAIFDLEKLNSINHHYIQQIPDDKLVQKLEKYQGDIDSNIFVRFISIIKPRLRYFEEIKAELCWLVNSVDYHTNQLIFKKSNKNITIKALGLISQSITKSESIEVDSISKLLQSVVIENSLSNGDVYWSVRVALSGLEKSPPPEELIWVLGKKESLKRINLAIEKLNN</sequence>
<gene>
    <name evidence="7" type="primary">gltX</name>
    <name evidence="10" type="ORF">COX60_02375</name>
</gene>
<dbReference type="PRINTS" id="PR00987">
    <property type="entry name" value="TRNASYNTHGLU"/>
</dbReference>
<dbReference type="GO" id="GO:0006424">
    <property type="term" value="P:glutamyl-tRNA aminoacylation"/>
    <property type="evidence" value="ECO:0007669"/>
    <property type="project" value="UniProtKB-UniRule"/>
</dbReference>
<comment type="subunit">
    <text evidence="7">Monomer.</text>
</comment>
<accession>A0A2M7W4K7</accession>
<dbReference type="InterPro" id="IPR049940">
    <property type="entry name" value="GluQ/Sye"/>
</dbReference>
<keyword evidence="7" id="KW-0963">Cytoplasm</keyword>
<dbReference type="EMBL" id="PFQF01000033">
    <property type="protein sequence ID" value="PJA20229.1"/>
    <property type="molecule type" value="Genomic_DNA"/>
</dbReference>
<dbReference type="InterPro" id="IPR045462">
    <property type="entry name" value="aa-tRNA-synth_I_cd-bd"/>
</dbReference>
<comment type="caution">
    <text evidence="7">Lacks conserved residue(s) required for the propagation of feature annotation.</text>
</comment>
<evidence type="ECO:0000256" key="7">
    <source>
        <dbReference type="HAMAP-Rule" id="MF_00022"/>
    </source>
</evidence>
<comment type="caution">
    <text evidence="10">The sequence shown here is derived from an EMBL/GenBank/DDBJ whole genome shotgun (WGS) entry which is preliminary data.</text>
</comment>
<comment type="function">
    <text evidence="7">Catalyzes the attachment of glutamate to tRNA(Glu) in a two-step reaction: glutamate is first activated by ATP to form Glu-AMP and then transferred to the acceptor end of tRNA(Glu).</text>
</comment>
<feature type="short sequence motif" description="'HIGH' region" evidence="7">
    <location>
        <begin position="8"/>
        <end position="18"/>
    </location>
</feature>
<dbReference type="CDD" id="cd00808">
    <property type="entry name" value="GluRS_core"/>
    <property type="match status" value="1"/>
</dbReference>
<evidence type="ECO:0000313" key="10">
    <source>
        <dbReference type="EMBL" id="PJA20229.1"/>
    </source>
</evidence>
<dbReference type="InterPro" id="IPR033910">
    <property type="entry name" value="GluRS_core"/>
</dbReference>
<feature type="binding site" evidence="7">
    <location>
        <position position="201"/>
    </location>
    <ligand>
        <name>ATP</name>
        <dbReference type="ChEBI" id="CHEBI:30616"/>
    </ligand>
</feature>
<organism evidence="10 11">
    <name type="scientific">Candidatus Berkelbacteria bacterium CG_4_10_14_0_2_um_filter_35_9_33_12</name>
    <dbReference type="NCBI Taxonomy" id="1974499"/>
    <lineage>
        <taxon>Bacteria</taxon>
        <taxon>Candidatus Berkelbacteria</taxon>
    </lineage>
</organism>
<dbReference type="EC" id="6.1.1.17" evidence="7"/>
<dbReference type="InterPro" id="IPR004527">
    <property type="entry name" value="Glu-tRNA-ligase_bac/mito"/>
</dbReference>
<feature type="domain" description="Glutamyl/glutaminyl-tRNA synthetase class Ib catalytic" evidence="8">
    <location>
        <begin position="101"/>
        <end position="270"/>
    </location>
</feature>
<dbReference type="PANTHER" id="PTHR43311">
    <property type="entry name" value="GLUTAMATE--TRNA LIGASE"/>
    <property type="match status" value="1"/>
</dbReference>
<dbReference type="Gene3D" id="3.90.800.10">
    <property type="entry name" value="Glutamyl-tRNA Synthetase, Domain 3"/>
    <property type="match status" value="1"/>
</dbReference>
<dbReference type="Pfam" id="PF19269">
    <property type="entry name" value="Anticodon_2"/>
    <property type="match status" value="1"/>
</dbReference>
<keyword evidence="3 7" id="KW-0547">Nucleotide-binding</keyword>
<protein>
    <recommendedName>
        <fullName evidence="7">Glutamate--tRNA ligase</fullName>
        <ecNumber evidence="7">6.1.1.17</ecNumber>
    </recommendedName>
    <alternativeName>
        <fullName evidence="7">Glutamyl-tRNA synthetase</fullName>
        <shortName evidence="7">GluRS</shortName>
    </alternativeName>
</protein>
<keyword evidence="5 7" id="KW-0648">Protein biosynthesis</keyword>
<evidence type="ECO:0000256" key="4">
    <source>
        <dbReference type="ARBA" id="ARBA00022840"/>
    </source>
</evidence>
<feature type="short sequence motif" description="'KMSKS' region" evidence="7">
    <location>
        <begin position="198"/>
        <end position="202"/>
    </location>
</feature>
<dbReference type="InterPro" id="IPR020061">
    <property type="entry name" value="Glu_tRNA_lig_a-bdl"/>
</dbReference>
<evidence type="ECO:0000256" key="5">
    <source>
        <dbReference type="ARBA" id="ARBA00022917"/>
    </source>
</evidence>
<keyword evidence="6 7" id="KW-0030">Aminoacyl-tRNA synthetase</keyword>
<evidence type="ECO:0000256" key="6">
    <source>
        <dbReference type="ARBA" id="ARBA00023146"/>
    </source>
</evidence>
<comment type="catalytic activity">
    <reaction evidence="7">
        <text>tRNA(Glu) + L-glutamate + ATP = L-glutamyl-tRNA(Glu) + AMP + diphosphate</text>
        <dbReference type="Rhea" id="RHEA:23540"/>
        <dbReference type="Rhea" id="RHEA-COMP:9663"/>
        <dbReference type="Rhea" id="RHEA-COMP:9680"/>
        <dbReference type="ChEBI" id="CHEBI:29985"/>
        <dbReference type="ChEBI" id="CHEBI:30616"/>
        <dbReference type="ChEBI" id="CHEBI:33019"/>
        <dbReference type="ChEBI" id="CHEBI:78442"/>
        <dbReference type="ChEBI" id="CHEBI:78520"/>
        <dbReference type="ChEBI" id="CHEBI:456215"/>
        <dbReference type="EC" id="6.1.1.17"/>
    </reaction>
</comment>
<dbReference type="Pfam" id="PF00749">
    <property type="entry name" value="tRNA-synt_1c"/>
    <property type="match status" value="2"/>
</dbReference>
<dbReference type="GO" id="GO:0005524">
    <property type="term" value="F:ATP binding"/>
    <property type="evidence" value="ECO:0007669"/>
    <property type="project" value="UniProtKB-UniRule"/>
</dbReference>
<dbReference type="Proteomes" id="UP000230137">
    <property type="component" value="Unassembled WGS sequence"/>
</dbReference>
<keyword evidence="4 7" id="KW-0067">ATP-binding</keyword>
<feature type="domain" description="Aminoacyl-tRNA synthetase class I anticodon-binding" evidence="9">
    <location>
        <begin position="285"/>
        <end position="423"/>
    </location>
</feature>
<evidence type="ECO:0000259" key="9">
    <source>
        <dbReference type="Pfam" id="PF19269"/>
    </source>
</evidence>
<dbReference type="PANTHER" id="PTHR43311:SF2">
    <property type="entry name" value="GLUTAMATE--TRNA LIGASE, MITOCHONDRIAL-RELATED"/>
    <property type="match status" value="1"/>
</dbReference>
<reference evidence="11" key="1">
    <citation type="submission" date="2017-09" db="EMBL/GenBank/DDBJ databases">
        <title>Depth-based differentiation of microbial function through sediment-hosted aquifers and enrichment of novel symbionts in the deep terrestrial subsurface.</title>
        <authorList>
            <person name="Probst A.J."/>
            <person name="Ladd B."/>
            <person name="Jarett J.K."/>
            <person name="Geller-Mcgrath D.E."/>
            <person name="Sieber C.M.K."/>
            <person name="Emerson J.B."/>
            <person name="Anantharaman K."/>
            <person name="Thomas B.C."/>
            <person name="Malmstrom R."/>
            <person name="Stieglmeier M."/>
            <person name="Klingl A."/>
            <person name="Woyke T."/>
            <person name="Ryan C.M."/>
            <person name="Banfield J.F."/>
        </authorList>
    </citation>
    <scope>NUCLEOTIDE SEQUENCE [LARGE SCALE GENOMIC DNA]</scope>
</reference>
<dbReference type="InterPro" id="IPR020751">
    <property type="entry name" value="aa-tRNA-synth_I_codon-bd_sub2"/>
</dbReference>
<dbReference type="InterPro" id="IPR001412">
    <property type="entry name" value="aa-tRNA-synth_I_CS"/>
</dbReference>
<comment type="subcellular location">
    <subcellularLocation>
        <location evidence="7">Cytoplasm</location>
    </subcellularLocation>
</comment>
<evidence type="ECO:0000259" key="8">
    <source>
        <dbReference type="Pfam" id="PF00749"/>
    </source>
</evidence>
<dbReference type="GO" id="GO:0008270">
    <property type="term" value="F:zinc ion binding"/>
    <property type="evidence" value="ECO:0007669"/>
    <property type="project" value="InterPro"/>
</dbReference>
<comment type="similarity">
    <text evidence="1 7">Belongs to the class-I aminoacyl-tRNA synthetase family. Glutamate--tRNA ligase type 1 subfamily.</text>
</comment>
<name>A0A2M7W4K7_9BACT</name>